<reference evidence="13" key="1">
    <citation type="journal article" date="2023" name="PLoS Negl. Trop. Dis.">
        <title>A genome sequence for Biomphalaria pfeifferi, the major vector snail for the human-infecting parasite Schistosoma mansoni.</title>
        <authorList>
            <person name="Bu L."/>
            <person name="Lu L."/>
            <person name="Laidemitt M.R."/>
            <person name="Zhang S.M."/>
            <person name="Mutuku M."/>
            <person name="Mkoji G."/>
            <person name="Steinauer M."/>
            <person name="Loker E.S."/>
        </authorList>
    </citation>
    <scope>NUCLEOTIDE SEQUENCE</scope>
    <source>
        <strain evidence="13">KasaAsao</strain>
    </source>
</reference>
<dbReference type="GO" id="GO:0046103">
    <property type="term" value="P:inosine biosynthetic process"/>
    <property type="evidence" value="ECO:0007669"/>
    <property type="project" value="TreeGrafter"/>
</dbReference>
<comment type="subcellular location">
    <subcellularLocation>
        <location evidence="2">Secreted</location>
    </subcellularLocation>
</comment>
<comment type="cofactor">
    <cofactor evidence="1">
        <name>Zn(2+)</name>
        <dbReference type="ChEBI" id="CHEBI:29105"/>
    </cofactor>
</comment>
<dbReference type="CDD" id="cd01321">
    <property type="entry name" value="ADGF"/>
    <property type="match status" value="1"/>
</dbReference>
<dbReference type="Pfam" id="PF08451">
    <property type="entry name" value="A_deaminase_N"/>
    <property type="match status" value="1"/>
</dbReference>
<dbReference type="Proteomes" id="UP001233172">
    <property type="component" value="Unassembled WGS sequence"/>
</dbReference>
<dbReference type="GO" id="GO:0004000">
    <property type="term" value="F:adenosine deaminase activity"/>
    <property type="evidence" value="ECO:0007669"/>
    <property type="project" value="InterPro"/>
</dbReference>
<dbReference type="Pfam" id="PF00962">
    <property type="entry name" value="A_deaminase"/>
    <property type="match status" value="1"/>
</dbReference>
<evidence type="ECO:0000256" key="3">
    <source>
        <dbReference type="ARBA" id="ARBA00006083"/>
    </source>
</evidence>
<feature type="signal peptide" evidence="10">
    <location>
        <begin position="1"/>
        <end position="20"/>
    </location>
</feature>
<keyword evidence="5" id="KW-0964">Secreted</keyword>
<dbReference type="InterPro" id="IPR032466">
    <property type="entry name" value="Metal_Hydrolase"/>
</dbReference>
<comment type="caution">
    <text evidence="13">The sequence shown here is derived from an EMBL/GenBank/DDBJ whole genome shotgun (WGS) entry which is preliminary data.</text>
</comment>
<evidence type="ECO:0000256" key="9">
    <source>
        <dbReference type="ARBA" id="ARBA00047764"/>
    </source>
</evidence>
<organism evidence="13 14">
    <name type="scientific">Biomphalaria pfeifferi</name>
    <name type="common">Bloodfluke planorb</name>
    <name type="synonym">Freshwater snail</name>
    <dbReference type="NCBI Taxonomy" id="112525"/>
    <lineage>
        <taxon>Eukaryota</taxon>
        <taxon>Metazoa</taxon>
        <taxon>Spiralia</taxon>
        <taxon>Lophotrochozoa</taxon>
        <taxon>Mollusca</taxon>
        <taxon>Gastropoda</taxon>
        <taxon>Heterobranchia</taxon>
        <taxon>Euthyneura</taxon>
        <taxon>Panpulmonata</taxon>
        <taxon>Hygrophila</taxon>
        <taxon>Lymnaeoidea</taxon>
        <taxon>Planorbidae</taxon>
        <taxon>Biomphalaria</taxon>
    </lineage>
</organism>
<dbReference type="GO" id="GO:0006154">
    <property type="term" value="P:adenosine catabolic process"/>
    <property type="evidence" value="ECO:0007669"/>
    <property type="project" value="InterPro"/>
</dbReference>
<dbReference type="InterPro" id="IPR006330">
    <property type="entry name" value="Ado/ade_deaminase"/>
</dbReference>
<gene>
    <name evidence="13" type="ORF">Bpfe_010236</name>
</gene>
<comment type="catalytic activity">
    <reaction evidence="9">
        <text>adenosine + H2O + H(+) = inosine + NH4(+)</text>
        <dbReference type="Rhea" id="RHEA:24408"/>
        <dbReference type="ChEBI" id="CHEBI:15377"/>
        <dbReference type="ChEBI" id="CHEBI:15378"/>
        <dbReference type="ChEBI" id="CHEBI:16335"/>
        <dbReference type="ChEBI" id="CHEBI:17596"/>
        <dbReference type="ChEBI" id="CHEBI:28938"/>
        <dbReference type="EC" id="3.5.4.4"/>
    </reaction>
</comment>
<evidence type="ECO:0000256" key="2">
    <source>
        <dbReference type="ARBA" id="ARBA00004613"/>
    </source>
</evidence>
<dbReference type="InterPro" id="IPR001365">
    <property type="entry name" value="A_deaminase_dom"/>
</dbReference>
<feature type="chain" id="PRO_5042277157" description="adenosine deaminase" evidence="10">
    <location>
        <begin position="21"/>
        <end position="663"/>
    </location>
</feature>
<dbReference type="InterPro" id="IPR006331">
    <property type="entry name" value="ADGF"/>
</dbReference>
<dbReference type="PANTHER" id="PTHR11409">
    <property type="entry name" value="ADENOSINE DEAMINASE"/>
    <property type="match status" value="1"/>
</dbReference>
<dbReference type="FunFam" id="3.20.20.140:FF:000017">
    <property type="entry name" value="Adenosine deaminase 2"/>
    <property type="match status" value="1"/>
</dbReference>
<dbReference type="GO" id="GO:0046872">
    <property type="term" value="F:metal ion binding"/>
    <property type="evidence" value="ECO:0007669"/>
    <property type="project" value="UniProtKB-KW"/>
</dbReference>
<evidence type="ECO:0000259" key="12">
    <source>
        <dbReference type="Pfam" id="PF08451"/>
    </source>
</evidence>
<dbReference type="InterPro" id="IPR013659">
    <property type="entry name" value="A_deaminase_N"/>
</dbReference>
<name>A0AAD8BT64_BIOPF</name>
<dbReference type="AlphaFoldDB" id="A0AAD8BT64"/>
<dbReference type="GO" id="GO:0005615">
    <property type="term" value="C:extracellular space"/>
    <property type="evidence" value="ECO:0007669"/>
    <property type="project" value="InterPro"/>
</dbReference>
<sequence>MTVSVQVASAIILLVSVVSSKPALKVVRRDAEPDTSGHMNLRAQMLEEEMKLRLGGNLVLNEQEQVVNRLLLKEKRAIIERSRLNKTTYYPALSFYKSKKFVESTNIYQIIKKMPKGAALHIHDLAITSLNWVVKNVTYRDNVYMYYDDKGFVHLGAFGTPPADNPEDCNSLFFLVLLQQTIVSLGAFGTPPADNPWELVKTLRAKAPDAVMFDKDLLNNISMLSSDPLEMYPTINLVWARFDKYFEQVISLLFNADIMRDYYRQALVEFKEDNVQYIELRAILSGFTVLSGTTHDAEFGLNIYRQVTEEFVRENPDFLGAKIIMSGLRFFESSAIKESVKVAKTLRLKYPHFFAGYDLVGQEDPNNPLTFYISTLSQASKELPYYFHAAETNWQETDVDYNLVDALLLNTTRIGHGYGISKHPKLVEIIRERKIAVEVSPISNQLLGLVSDLRNHPMAALMASGYPVVISSDDPGTWEAAPLSHDFFMAFMNLAGKETGLAFLKQLALNSFEYSAMNRSEKSRAKLLWRSKWNSFILETVVNNTGLEQDSDMKMCVDDNRYKYQGLTCSQATTESSANVCYVKEVATACCRSCTMIWTGMPECEFGDRDKTMCGQDNACEQSANICCDKCADTRKTTNSQVRTYDLSALVLAVIFLIVQCCI</sequence>
<accession>A0AAD8BT64</accession>
<dbReference type="EC" id="3.5.4.4" evidence="4"/>
<evidence type="ECO:0000313" key="13">
    <source>
        <dbReference type="EMBL" id="KAK0060402.1"/>
    </source>
</evidence>
<evidence type="ECO:0000256" key="5">
    <source>
        <dbReference type="ARBA" id="ARBA00022525"/>
    </source>
</evidence>
<dbReference type="PANTHER" id="PTHR11409:SF39">
    <property type="entry name" value="ADENOSINE DEAMINASE 2"/>
    <property type="match status" value="1"/>
</dbReference>
<evidence type="ECO:0000256" key="10">
    <source>
        <dbReference type="SAM" id="SignalP"/>
    </source>
</evidence>
<evidence type="ECO:0000256" key="1">
    <source>
        <dbReference type="ARBA" id="ARBA00001947"/>
    </source>
</evidence>
<dbReference type="Gene3D" id="3.20.20.140">
    <property type="entry name" value="Metal-dependent hydrolases"/>
    <property type="match status" value="1"/>
</dbReference>
<dbReference type="SUPFAM" id="SSF51556">
    <property type="entry name" value="Metallo-dependent hydrolases"/>
    <property type="match status" value="1"/>
</dbReference>
<evidence type="ECO:0000256" key="6">
    <source>
        <dbReference type="ARBA" id="ARBA00022723"/>
    </source>
</evidence>
<feature type="domain" description="Adenosine deaminase" evidence="11">
    <location>
        <begin position="238"/>
        <end position="523"/>
    </location>
</feature>
<keyword evidence="6" id="KW-0479">Metal-binding</keyword>
<evidence type="ECO:0000313" key="14">
    <source>
        <dbReference type="Proteomes" id="UP001233172"/>
    </source>
</evidence>
<keyword evidence="8" id="KW-0378">Hydrolase</keyword>
<comment type="similarity">
    <text evidence="3">Belongs to the metallo-dependent hydrolases superfamily. Adenosine and AMP deaminases family. ADGF subfamily.</text>
</comment>
<dbReference type="EMBL" id="JASAOG010000036">
    <property type="protein sequence ID" value="KAK0060402.1"/>
    <property type="molecule type" value="Genomic_DNA"/>
</dbReference>
<keyword evidence="14" id="KW-1185">Reference proteome</keyword>
<evidence type="ECO:0000259" key="11">
    <source>
        <dbReference type="Pfam" id="PF00962"/>
    </source>
</evidence>
<feature type="domain" description="Adenosine/AMP deaminase N-terminal" evidence="12">
    <location>
        <begin position="30"/>
        <end position="111"/>
    </location>
</feature>
<reference evidence="13" key="2">
    <citation type="submission" date="2023-04" db="EMBL/GenBank/DDBJ databases">
        <authorList>
            <person name="Bu L."/>
            <person name="Lu L."/>
            <person name="Laidemitt M.R."/>
            <person name="Zhang S.M."/>
            <person name="Mutuku M."/>
            <person name="Mkoji G."/>
            <person name="Steinauer M."/>
            <person name="Loker E.S."/>
        </authorList>
    </citation>
    <scope>NUCLEOTIDE SEQUENCE</scope>
    <source>
        <strain evidence="13">KasaAsao</strain>
        <tissue evidence="13">Whole Snail</tissue>
    </source>
</reference>
<keyword evidence="7 10" id="KW-0732">Signal</keyword>
<protein>
    <recommendedName>
        <fullName evidence="4">adenosine deaminase</fullName>
        <ecNumber evidence="4">3.5.4.4</ecNumber>
    </recommendedName>
</protein>
<evidence type="ECO:0000256" key="8">
    <source>
        <dbReference type="ARBA" id="ARBA00022801"/>
    </source>
</evidence>
<evidence type="ECO:0000256" key="7">
    <source>
        <dbReference type="ARBA" id="ARBA00022729"/>
    </source>
</evidence>
<proteinExistence type="inferred from homology"/>
<evidence type="ECO:0000256" key="4">
    <source>
        <dbReference type="ARBA" id="ARBA00012784"/>
    </source>
</evidence>
<dbReference type="NCBIfam" id="TIGR01431">
    <property type="entry name" value="adm_rel"/>
    <property type="match status" value="1"/>
</dbReference>